<dbReference type="AlphaFoldDB" id="A0A426ZEQ3"/>
<protein>
    <submittedName>
        <fullName evidence="1">Uncharacterized protein</fullName>
    </submittedName>
</protein>
<reference evidence="1 2" key="1">
    <citation type="journal article" date="2014" name="Agronomy (Basel)">
        <title>A Draft Genome Sequence for Ensete ventricosum, the Drought-Tolerant Tree Against Hunger.</title>
        <authorList>
            <person name="Harrison J."/>
            <person name="Moore K.A."/>
            <person name="Paszkiewicz K."/>
            <person name="Jones T."/>
            <person name="Grant M."/>
            <person name="Ambacheew D."/>
            <person name="Muzemil S."/>
            <person name="Studholme D.J."/>
        </authorList>
    </citation>
    <scope>NUCLEOTIDE SEQUENCE [LARGE SCALE GENOMIC DNA]</scope>
</reference>
<organism evidence="1 2">
    <name type="scientific">Ensete ventricosum</name>
    <name type="common">Abyssinian banana</name>
    <name type="synonym">Musa ensete</name>
    <dbReference type="NCBI Taxonomy" id="4639"/>
    <lineage>
        <taxon>Eukaryota</taxon>
        <taxon>Viridiplantae</taxon>
        <taxon>Streptophyta</taxon>
        <taxon>Embryophyta</taxon>
        <taxon>Tracheophyta</taxon>
        <taxon>Spermatophyta</taxon>
        <taxon>Magnoliopsida</taxon>
        <taxon>Liliopsida</taxon>
        <taxon>Zingiberales</taxon>
        <taxon>Musaceae</taxon>
        <taxon>Ensete</taxon>
    </lineage>
</organism>
<dbReference type="Proteomes" id="UP000287651">
    <property type="component" value="Unassembled WGS sequence"/>
</dbReference>
<comment type="caution">
    <text evidence="1">The sequence shown here is derived from an EMBL/GenBank/DDBJ whole genome shotgun (WGS) entry which is preliminary data.</text>
</comment>
<evidence type="ECO:0000313" key="2">
    <source>
        <dbReference type="Proteomes" id="UP000287651"/>
    </source>
</evidence>
<name>A0A426ZEQ3_ENSVE</name>
<evidence type="ECO:0000313" key="1">
    <source>
        <dbReference type="EMBL" id="RRT62467.1"/>
    </source>
</evidence>
<dbReference type="EMBL" id="AMZH03006974">
    <property type="protein sequence ID" value="RRT62467.1"/>
    <property type="molecule type" value="Genomic_DNA"/>
</dbReference>
<proteinExistence type="predicted"/>
<accession>A0A426ZEQ3</accession>
<gene>
    <name evidence="1" type="ORF">B296_00008444</name>
</gene>
<sequence length="144" mass="15271">MVAAPGLIEEGAGCSCGGQRKGRQRWWRQAGNKRATSVDGTSRNDVTKVHRWFGPGNNSGGDGEGGVAVERLLRRAGEAEMAVLGNECWSRRSLLATLCNDKSLLATTKIDVADCERLLLAMTEVDGSTRSLLAVLCSSDACCG</sequence>